<keyword evidence="2" id="KW-1133">Transmembrane helix</keyword>
<dbReference type="Pfam" id="PF03544">
    <property type="entry name" value="TonB_C"/>
    <property type="match status" value="1"/>
</dbReference>
<dbReference type="PROSITE" id="PS52015">
    <property type="entry name" value="TONB_CTD"/>
    <property type="match status" value="1"/>
</dbReference>
<dbReference type="SUPFAM" id="SSF74653">
    <property type="entry name" value="TolA/TonB C-terminal domain"/>
    <property type="match status" value="1"/>
</dbReference>
<dbReference type="RefSeq" id="WP_344978449.1">
    <property type="nucleotide sequence ID" value="NZ_BAABFN010000004.1"/>
</dbReference>
<dbReference type="PANTHER" id="PTHR33446:SF2">
    <property type="entry name" value="PROTEIN TONB"/>
    <property type="match status" value="1"/>
</dbReference>
<protein>
    <submittedName>
        <fullName evidence="4">Carboxypeptidase-like regulatory domain-containing protein</fullName>
    </submittedName>
</protein>
<evidence type="ECO:0000313" key="4">
    <source>
        <dbReference type="EMBL" id="GAA4310096.1"/>
    </source>
</evidence>
<dbReference type="PANTHER" id="PTHR33446">
    <property type="entry name" value="PROTEIN TONB-RELATED"/>
    <property type="match status" value="1"/>
</dbReference>
<comment type="caution">
    <text evidence="4">The sequence shown here is derived from an EMBL/GenBank/DDBJ whole genome shotgun (WGS) entry which is preliminary data.</text>
</comment>
<evidence type="ECO:0000259" key="3">
    <source>
        <dbReference type="PROSITE" id="PS52015"/>
    </source>
</evidence>
<dbReference type="Gene3D" id="3.30.1150.10">
    <property type="match status" value="1"/>
</dbReference>
<feature type="domain" description="TonB C-terminal" evidence="3">
    <location>
        <begin position="312"/>
        <end position="399"/>
    </location>
</feature>
<evidence type="ECO:0000313" key="5">
    <source>
        <dbReference type="Proteomes" id="UP001501207"/>
    </source>
</evidence>
<organism evidence="4 5">
    <name type="scientific">Compostibacter hankyongensis</name>
    <dbReference type="NCBI Taxonomy" id="1007089"/>
    <lineage>
        <taxon>Bacteria</taxon>
        <taxon>Pseudomonadati</taxon>
        <taxon>Bacteroidota</taxon>
        <taxon>Chitinophagia</taxon>
        <taxon>Chitinophagales</taxon>
        <taxon>Chitinophagaceae</taxon>
        <taxon>Compostibacter</taxon>
    </lineage>
</organism>
<proteinExistence type="predicted"/>
<accession>A0ABP8FSF8</accession>
<dbReference type="InterPro" id="IPR037682">
    <property type="entry name" value="TonB_C"/>
</dbReference>
<reference evidence="5" key="1">
    <citation type="journal article" date="2019" name="Int. J. Syst. Evol. Microbiol.">
        <title>The Global Catalogue of Microorganisms (GCM) 10K type strain sequencing project: providing services to taxonomists for standard genome sequencing and annotation.</title>
        <authorList>
            <consortium name="The Broad Institute Genomics Platform"/>
            <consortium name="The Broad Institute Genome Sequencing Center for Infectious Disease"/>
            <person name="Wu L."/>
            <person name="Ma J."/>
        </authorList>
    </citation>
    <scope>NUCLEOTIDE SEQUENCE [LARGE SCALE GENOMIC DNA]</scope>
    <source>
        <strain evidence="5">JCM 17664</strain>
    </source>
</reference>
<feature type="region of interest" description="Disordered" evidence="1">
    <location>
        <begin position="129"/>
        <end position="217"/>
    </location>
</feature>
<keyword evidence="5" id="KW-1185">Reference proteome</keyword>
<dbReference type="Proteomes" id="UP001501207">
    <property type="component" value="Unassembled WGS sequence"/>
</dbReference>
<dbReference type="EMBL" id="BAABFN010000004">
    <property type="protein sequence ID" value="GAA4310096.1"/>
    <property type="molecule type" value="Genomic_DNA"/>
</dbReference>
<gene>
    <name evidence="4" type="ORF">GCM10023143_18320</name>
</gene>
<name>A0ABP8FSF8_9BACT</name>
<keyword evidence="2" id="KW-0812">Transmembrane</keyword>
<evidence type="ECO:0000256" key="1">
    <source>
        <dbReference type="SAM" id="MobiDB-lite"/>
    </source>
</evidence>
<dbReference type="InterPro" id="IPR051045">
    <property type="entry name" value="TonB-dependent_transducer"/>
</dbReference>
<feature type="compositionally biased region" description="Polar residues" evidence="1">
    <location>
        <begin position="165"/>
        <end position="179"/>
    </location>
</feature>
<feature type="transmembrane region" description="Helical" evidence="2">
    <location>
        <begin position="87"/>
        <end position="106"/>
    </location>
</feature>
<evidence type="ECO:0000256" key="2">
    <source>
        <dbReference type="SAM" id="Phobius"/>
    </source>
</evidence>
<keyword evidence="2" id="KW-0472">Membrane</keyword>
<sequence>MSKHRSSTGPASGVTPELIRRYLSGELDGKAMHALEKQALEDPLLADALEGYARRDPDQRRHLEELRQRLDARTARRAALPPRSRRIWMAAAAAAALLLAGVWGIYRLQYDGSPPGSLSDLVMQESRRADSGVGSRADSGSVAASAGQPAVASERDSGSVAAKATGQNAPSSGAGTSLVASERGSVAAGAEKQVTTAKRPAEPEVASASPSGKVNPVADGLQEKERVPDTPAAPVLAAASGSGHDTAADDAGSRDIAAAAPAARDNARKVSIFSVRRKAAGYARQQAEGARIGEGEVQVNDTVTGLRPQPEGGYFALRQYLSDSLRYPRQALAHGTEGNAKIAFMVMPDGSLQDIQVLEDPGWGCGEEAVRLLKAGPVWKPAADGRPARVSLEVPFTLP</sequence>